<reference evidence="2 3" key="1">
    <citation type="submission" date="2017-02" db="EMBL/GenBank/DDBJ databases">
        <authorList>
            <person name="Peterson S.W."/>
        </authorList>
    </citation>
    <scope>NUCLEOTIDE SEQUENCE [LARGE SCALE GENOMIC DNA]</scope>
    <source>
        <strain evidence="2 3">DSM 24412</strain>
    </source>
</reference>
<proteinExistence type="predicted"/>
<feature type="transmembrane region" description="Helical" evidence="1">
    <location>
        <begin position="12"/>
        <end position="30"/>
    </location>
</feature>
<feature type="transmembrane region" description="Helical" evidence="1">
    <location>
        <begin position="70"/>
        <end position="89"/>
    </location>
</feature>
<dbReference type="RefSeq" id="WP_079558720.1">
    <property type="nucleotide sequence ID" value="NZ_CP021904.1"/>
</dbReference>
<gene>
    <name evidence="2" type="ORF">SAMN03080601_03047</name>
</gene>
<accession>A0A1T5HT23</accession>
<evidence type="ECO:0000313" key="3">
    <source>
        <dbReference type="Proteomes" id="UP000191055"/>
    </source>
</evidence>
<keyword evidence="1" id="KW-1133">Transmembrane helix</keyword>
<keyword evidence="1" id="KW-0812">Transmembrane</keyword>
<keyword evidence="3" id="KW-1185">Reference proteome</keyword>
<name>A0A1T5HT23_9BACT</name>
<sequence>MVKKKSNSSVVFFAINAFLATIGLIFYFLLQPEGVLQYLLPAYFFSLFGAYFSMFILHPKISKEGGGLKVFNYLILFVTVIMVLVLLFFV</sequence>
<dbReference type="EMBL" id="FUYV01000020">
    <property type="protein sequence ID" value="SKC23762.1"/>
    <property type="molecule type" value="Genomic_DNA"/>
</dbReference>
<dbReference type="AlphaFoldDB" id="A0A1T5HT23"/>
<keyword evidence="1" id="KW-0472">Membrane</keyword>
<dbReference type="KEGG" id="asx:CDL62_09050"/>
<feature type="transmembrane region" description="Helical" evidence="1">
    <location>
        <begin position="36"/>
        <end position="58"/>
    </location>
</feature>
<protein>
    <submittedName>
        <fullName evidence="2">Uncharacterized protein</fullName>
    </submittedName>
</protein>
<evidence type="ECO:0000313" key="2">
    <source>
        <dbReference type="EMBL" id="SKC23762.1"/>
    </source>
</evidence>
<evidence type="ECO:0000256" key="1">
    <source>
        <dbReference type="SAM" id="Phobius"/>
    </source>
</evidence>
<dbReference type="Proteomes" id="UP000191055">
    <property type="component" value="Unassembled WGS sequence"/>
</dbReference>
<organism evidence="2 3">
    <name type="scientific">Alkalitalea saponilacus</name>
    <dbReference type="NCBI Taxonomy" id="889453"/>
    <lineage>
        <taxon>Bacteria</taxon>
        <taxon>Pseudomonadati</taxon>
        <taxon>Bacteroidota</taxon>
        <taxon>Bacteroidia</taxon>
        <taxon>Marinilabiliales</taxon>
        <taxon>Marinilabiliaceae</taxon>
        <taxon>Alkalitalea</taxon>
    </lineage>
</organism>